<proteinExistence type="predicted"/>
<evidence type="ECO:0000313" key="3">
    <source>
        <dbReference type="Proteomes" id="UP001314261"/>
    </source>
</evidence>
<keyword evidence="3" id="KW-1185">Reference proteome</keyword>
<evidence type="ECO:0000256" key="1">
    <source>
        <dbReference type="SAM" id="Phobius"/>
    </source>
</evidence>
<dbReference type="RefSeq" id="WP_187753603.1">
    <property type="nucleotide sequence ID" value="NZ_CAUZLR010000002.1"/>
</dbReference>
<organism evidence="2 3">
    <name type="scientific">Fructobacillus fructosus</name>
    <dbReference type="NCBI Taxonomy" id="1631"/>
    <lineage>
        <taxon>Bacteria</taxon>
        <taxon>Bacillati</taxon>
        <taxon>Bacillota</taxon>
        <taxon>Bacilli</taxon>
        <taxon>Lactobacillales</taxon>
        <taxon>Lactobacillaceae</taxon>
        <taxon>Fructobacillus</taxon>
    </lineage>
</organism>
<evidence type="ECO:0000313" key="2">
    <source>
        <dbReference type="EMBL" id="CAK1231006.1"/>
    </source>
</evidence>
<dbReference type="Pfam" id="PF16069">
    <property type="entry name" value="DUF4811"/>
    <property type="match status" value="1"/>
</dbReference>
<sequence length="224" mass="24545">MIIVLLILFVILAFLSIMLVKDSKVRIAATVVSFIAVAGSLVLITGNAHDHWGMKVKTVTTKVQIYSAQDQNTYGVLAYQPIGTSGREKAYVYKAQANSLKTTVAKPDLKTTTSIEHVDGNQAFQVTKAKEYVYDNGFYQFLFGWAGNNHEVKSKVVTYQVPSTWIALSAADGVKLKSILAAKTAAKDADFISFIQQNKQEAVDNPEQAARDAVAYYQNVLNNG</sequence>
<keyword evidence="1" id="KW-0472">Membrane</keyword>
<evidence type="ECO:0008006" key="4">
    <source>
        <dbReference type="Google" id="ProtNLM"/>
    </source>
</evidence>
<protein>
    <recommendedName>
        <fullName evidence="4">DUF4811 domain-containing protein</fullName>
    </recommendedName>
</protein>
<accession>A0ABM9MPJ1</accession>
<comment type="caution">
    <text evidence="2">The sequence shown here is derived from an EMBL/GenBank/DDBJ whole genome shotgun (WGS) entry which is preliminary data.</text>
</comment>
<feature type="transmembrane region" description="Helical" evidence="1">
    <location>
        <begin position="29"/>
        <end position="48"/>
    </location>
</feature>
<reference evidence="2 3" key="1">
    <citation type="submission" date="2023-10" db="EMBL/GenBank/DDBJ databases">
        <authorList>
            <person name="Botero Cardona J."/>
        </authorList>
    </citation>
    <scope>NUCLEOTIDE SEQUENCE [LARGE SCALE GENOMIC DNA]</scope>
    <source>
        <strain evidence="2 3">R-54839</strain>
    </source>
</reference>
<keyword evidence="1" id="KW-0812">Transmembrane</keyword>
<keyword evidence="1" id="KW-1133">Transmembrane helix</keyword>
<name>A0ABM9MPJ1_9LACO</name>
<dbReference type="Proteomes" id="UP001314261">
    <property type="component" value="Unassembled WGS sequence"/>
</dbReference>
<dbReference type="InterPro" id="IPR032083">
    <property type="entry name" value="DUF4811"/>
</dbReference>
<gene>
    <name evidence="2" type="ORF">R54839_PPFHFPJH_00430</name>
</gene>
<dbReference type="EMBL" id="CAUZLR010000002">
    <property type="protein sequence ID" value="CAK1231006.1"/>
    <property type="molecule type" value="Genomic_DNA"/>
</dbReference>